<dbReference type="EnsemblMetazoa" id="BGLB024883-RA">
    <property type="protein sequence ID" value="BGLB024883-PA"/>
    <property type="gene ID" value="BGLB024883"/>
</dbReference>
<dbReference type="SUPFAM" id="SSF81321">
    <property type="entry name" value="Family A G protein-coupled receptor-like"/>
    <property type="match status" value="1"/>
</dbReference>
<evidence type="ECO:0000256" key="4">
    <source>
        <dbReference type="ARBA" id="ARBA00022989"/>
    </source>
</evidence>
<dbReference type="KEGG" id="bgt:106066659"/>
<dbReference type="PRINTS" id="PR00237">
    <property type="entry name" value="GPCRRHODOPSN"/>
</dbReference>
<evidence type="ECO:0000256" key="6">
    <source>
        <dbReference type="ARBA" id="ARBA00023136"/>
    </source>
</evidence>
<sequence length="165" mass="18468">MAEVNSTTHNATDGMLRKGQFDVHSVHPRAAYSALVILTFSVLGNGLVVAAFIRDRRLRVVFNTFVVTLAIADIVMSVVLISEVVGISVNQMFLTDSTILCRFFSILVNAIPTEQLIITHMMCNDRHKAFLRRLAYSQLRQLYSEPLRLAVTWAFSFTASCLITD</sequence>
<dbReference type="InterPro" id="IPR017452">
    <property type="entry name" value="GPCR_Rhodpsn_7TM"/>
</dbReference>
<dbReference type="PANTHER" id="PTHR24228">
    <property type="entry name" value="B2 BRADYKININ RECEPTOR/ANGIOTENSIN II RECEPTOR"/>
    <property type="match status" value="1"/>
</dbReference>
<protein>
    <recommendedName>
        <fullName evidence="10">G-protein coupled receptors family 1 profile domain-containing protein</fullName>
    </recommendedName>
</protein>
<gene>
    <name evidence="11" type="primary">106066659</name>
</gene>
<dbReference type="VEuPathDB" id="VectorBase:BGLAX_034866"/>
<name>A0A2C9KYD3_BIOGL</name>
<reference evidence="11" key="1">
    <citation type="submission" date="2020-05" db="UniProtKB">
        <authorList>
            <consortium name="EnsemblMetazoa"/>
        </authorList>
    </citation>
    <scope>IDENTIFICATION</scope>
    <source>
        <strain evidence="11">BB02</strain>
    </source>
</reference>
<accession>A0A2C9KYD3</accession>
<keyword evidence="3 9" id="KW-0812">Transmembrane</keyword>
<evidence type="ECO:0000259" key="10">
    <source>
        <dbReference type="PROSITE" id="PS50262"/>
    </source>
</evidence>
<keyword evidence="6 9" id="KW-0472">Membrane</keyword>
<keyword evidence="5" id="KW-0297">G-protein coupled receptor</keyword>
<dbReference type="PANTHER" id="PTHR24228:SF59">
    <property type="entry name" value="NEUROPEPTIDE RECEPTOR 15"/>
    <property type="match status" value="1"/>
</dbReference>
<keyword evidence="2" id="KW-1003">Cell membrane</keyword>
<keyword evidence="8" id="KW-0807">Transducer</keyword>
<evidence type="ECO:0000256" key="5">
    <source>
        <dbReference type="ARBA" id="ARBA00023040"/>
    </source>
</evidence>
<dbReference type="InterPro" id="IPR000276">
    <property type="entry name" value="GPCR_Rhodpsn"/>
</dbReference>
<evidence type="ECO:0000313" key="11">
    <source>
        <dbReference type="EnsemblMetazoa" id="BGLB024883-PA"/>
    </source>
</evidence>
<dbReference type="PROSITE" id="PS50262">
    <property type="entry name" value="G_PROTEIN_RECEP_F1_2"/>
    <property type="match status" value="1"/>
</dbReference>
<dbReference type="STRING" id="6526.A0A2C9KYD3"/>
<evidence type="ECO:0000256" key="2">
    <source>
        <dbReference type="ARBA" id="ARBA00022475"/>
    </source>
</evidence>
<dbReference type="GO" id="GO:0005886">
    <property type="term" value="C:plasma membrane"/>
    <property type="evidence" value="ECO:0007669"/>
    <property type="project" value="UniProtKB-SubCell"/>
</dbReference>
<evidence type="ECO:0000256" key="1">
    <source>
        <dbReference type="ARBA" id="ARBA00004651"/>
    </source>
</evidence>
<proteinExistence type="predicted"/>
<dbReference type="GO" id="GO:0004930">
    <property type="term" value="F:G protein-coupled receptor activity"/>
    <property type="evidence" value="ECO:0007669"/>
    <property type="project" value="UniProtKB-KW"/>
</dbReference>
<evidence type="ECO:0000313" key="12">
    <source>
        <dbReference type="Proteomes" id="UP000076420"/>
    </source>
</evidence>
<evidence type="ECO:0000256" key="9">
    <source>
        <dbReference type="SAM" id="Phobius"/>
    </source>
</evidence>
<feature type="transmembrane region" description="Helical" evidence="9">
    <location>
        <begin position="60"/>
        <end position="82"/>
    </location>
</feature>
<evidence type="ECO:0000256" key="7">
    <source>
        <dbReference type="ARBA" id="ARBA00023170"/>
    </source>
</evidence>
<keyword evidence="7" id="KW-0675">Receptor</keyword>
<feature type="transmembrane region" description="Helical" evidence="9">
    <location>
        <begin position="30"/>
        <end position="53"/>
    </location>
</feature>
<organism evidence="11 12">
    <name type="scientific">Biomphalaria glabrata</name>
    <name type="common">Bloodfluke planorb</name>
    <name type="synonym">Freshwater snail</name>
    <dbReference type="NCBI Taxonomy" id="6526"/>
    <lineage>
        <taxon>Eukaryota</taxon>
        <taxon>Metazoa</taxon>
        <taxon>Spiralia</taxon>
        <taxon>Lophotrochozoa</taxon>
        <taxon>Mollusca</taxon>
        <taxon>Gastropoda</taxon>
        <taxon>Heterobranchia</taxon>
        <taxon>Euthyneura</taxon>
        <taxon>Panpulmonata</taxon>
        <taxon>Hygrophila</taxon>
        <taxon>Lymnaeoidea</taxon>
        <taxon>Planorbidae</taxon>
        <taxon>Biomphalaria</taxon>
    </lineage>
</organism>
<dbReference type="Gene3D" id="1.20.1070.10">
    <property type="entry name" value="Rhodopsin 7-helix transmembrane proteins"/>
    <property type="match status" value="1"/>
</dbReference>
<dbReference type="Pfam" id="PF00001">
    <property type="entry name" value="7tm_1"/>
    <property type="match status" value="1"/>
</dbReference>
<feature type="domain" description="G-protein coupled receptors family 1 profile" evidence="10">
    <location>
        <begin position="44"/>
        <end position="165"/>
    </location>
</feature>
<dbReference type="Proteomes" id="UP000076420">
    <property type="component" value="Unassembled WGS sequence"/>
</dbReference>
<dbReference type="VEuPathDB" id="VectorBase:BGLB024883"/>
<evidence type="ECO:0000256" key="8">
    <source>
        <dbReference type="ARBA" id="ARBA00023224"/>
    </source>
</evidence>
<dbReference type="AlphaFoldDB" id="A0A2C9KYD3"/>
<keyword evidence="4 9" id="KW-1133">Transmembrane helix</keyword>
<evidence type="ECO:0000256" key="3">
    <source>
        <dbReference type="ARBA" id="ARBA00022692"/>
    </source>
</evidence>
<comment type="subcellular location">
    <subcellularLocation>
        <location evidence="1">Cell membrane</location>
        <topology evidence="1">Multi-pass membrane protein</topology>
    </subcellularLocation>
</comment>
<dbReference type="OrthoDB" id="6086446at2759"/>